<dbReference type="AlphaFoldDB" id="A0A0G1UAC7"/>
<name>A0A0G1UAC7_9BACT</name>
<dbReference type="EMBL" id="LCPE01000046">
    <property type="protein sequence ID" value="KKU91121.1"/>
    <property type="molecule type" value="Genomic_DNA"/>
</dbReference>
<evidence type="ECO:0000256" key="1">
    <source>
        <dbReference type="SAM" id="MobiDB-lite"/>
    </source>
</evidence>
<protein>
    <submittedName>
        <fullName evidence="2">Uncharacterized protein</fullName>
    </submittedName>
</protein>
<gene>
    <name evidence="2" type="ORF">UY22_C0046G0007</name>
</gene>
<proteinExistence type="predicted"/>
<evidence type="ECO:0000313" key="3">
    <source>
        <dbReference type="Proteomes" id="UP000034877"/>
    </source>
</evidence>
<sequence length="104" mass="11922">MKKQATSRKVKPPKPNKEKPIRRAQSKLVGRVTHYYDKIRVAVVRFSVPMKKGDTVRFEGGGKSFSQALASIEKDHKKIAAVKKRQEVGVRVAKQVREGYRVYR</sequence>
<accession>A0A0G1UAC7</accession>
<feature type="region of interest" description="Disordered" evidence="1">
    <location>
        <begin position="1"/>
        <end position="24"/>
    </location>
</feature>
<dbReference type="Proteomes" id="UP000034877">
    <property type="component" value="Unassembled WGS sequence"/>
</dbReference>
<feature type="compositionally biased region" description="Basic residues" evidence="1">
    <location>
        <begin position="1"/>
        <end position="14"/>
    </location>
</feature>
<organism evidence="2 3">
    <name type="scientific">Candidatus Amesbacteria bacterium GW2011_GWC1_48_10</name>
    <dbReference type="NCBI Taxonomy" id="1618365"/>
    <lineage>
        <taxon>Bacteria</taxon>
        <taxon>Candidatus Amesiibacteriota</taxon>
    </lineage>
</organism>
<evidence type="ECO:0000313" key="2">
    <source>
        <dbReference type="EMBL" id="KKU91121.1"/>
    </source>
</evidence>
<reference evidence="2 3" key="1">
    <citation type="journal article" date="2015" name="Nature">
        <title>rRNA introns, odd ribosomes, and small enigmatic genomes across a large radiation of phyla.</title>
        <authorList>
            <person name="Brown C.T."/>
            <person name="Hug L.A."/>
            <person name="Thomas B.C."/>
            <person name="Sharon I."/>
            <person name="Castelle C.J."/>
            <person name="Singh A."/>
            <person name="Wilkins M.J."/>
            <person name="Williams K.H."/>
            <person name="Banfield J.F."/>
        </authorList>
    </citation>
    <scope>NUCLEOTIDE SEQUENCE [LARGE SCALE GENOMIC DNA]</scope>
</reference>
<comment type="caution">
    <text evidence="2">The sequence shown here is derived from an EMBL/GenBank/DDBJ whole genome shotgun (WGS) entry which is preliminary data.</text>
</comment>